<sequence>MSDADPFAVPVDAPRPSQLYLSSRKLARALAGFDADEPSYDPLPAIRLEGVEGWVLIDGHTRAFLAALSGAEKLRLCEDDDDHPRALYAECVAWCEAEGVTSVRDLFGRVVGPRTHEERWLARCRRAAERLEE</sequence>
<name>A0ABD6ACN3_9EURY</name>
<proteinExistence type="predicted"/>
<dbReference type="EMBL" id="JBHTBF010000002">
    <property type="protein sequence ID" value="MFC7317945.1"/>
    <property type="molecule type" value="Genomic_DNA"/>
</dbReference>
<keyword evidence="2" id="KW-1185">Reference proteome</keyword>
<dbReference type="AlphaFoldDB" id="A0ABD6ACN3"/>
<protein>
    <submittedName>
        <fullName evidence="1">Histone acetyltransferase</fullName>
    </submittedName>
</protein>
<organism evidence="1 2">
    <name type="scientific">Halomarina halobia</name>
    <dbReference type="NCBI Taxonomy" id="3033386"/>
    <lineage>
        <taxon>Archaea</taxon>
        <taxon>Methanobacteriati</taxon>
        <taxon>Methanobacteriota</taxon>
        <taxon>Stenosarchaea group</taxon>
        <taxon>Halobacteria</taxon>
        <taxon>Halobacteriales</taxon>
        <taxon>Natronomonadaceae</taxon>
        <taxon>Halomarina</taxon>
    </lineage>
</organism>
<evidence type="ECO:0000313" key="1">
    <source>
        <dbReference type="EMBL" id="MFC7317945.1"/>
    </source>
</evidence>
<accession>A0ABD6ACN3</accession>
<evidence type="ECO:0000313" key="2">
    <source>
        <dbReference type="Proteomes" id="UP001596547"/>
    </source>
</evidence>
<comment type="caution">
    <text evidence="1">The sequence shown here is derived from an EMBL/GenBank/DDBJ whole genome shotgun (WGS) entry which is preliminary data.</text>
</comment>
<dbReference type="GeneID" id="79315372"/>
<reference evidence="1 2" key="1">
    <citation type="journal article" date="2019" name="Int. J. Syst. Evol. Microbiol.">
        <title>The Global Catalogue of Microorganisms (GCM) 10K type strain sequencing project: providing services to taxonomists for standard genome sequencing and annotation.</title>
        <authorList>
            <consortium name="The Broad Institute Genomics Platform"/>
            <consortium name="The Broad Institute Genome Sequencing Center for Infectious Disease"/>
            <person name="Wu L."/>
            <person name="Ma J."/>
        </authorList>
    </citation>
    <scope>NUCLEOTIDE SEQUENCE [LARGE SCALE GENOMIC DNA]</scope>
    <source>
        <strain evidence="1 2">PSR21</strain>
    </source>
</reference>
<dbReference type="RefSeq" id="WP_276302819.1">
    <property type="nucleotide sequence ID" value="NZ_CP119992.1"/>
</dbReference>
<gene>
    <name evidence="1" type="ORF">ACFQPE_14250</name>
</gene>
<dbReference type="Proteomes" id="UP001596547">
    <property type="component" value="Unassembled WGS sequence"/>
</dbReference>